<dbReference type="Proteomes" id="UP001473302">
    <property type="component" value="Unassembled WGS sequence"/>
</dbReference>
<gene>
    <name evidence="3" type="ORF">MFLAVUS_001380</name>
</gene>
<feature type="chain" id="PRO_5045903735" evidence="2">
    <location>
        <begin position="22"/>
        <end position="201"/>
    </location>
</feature>
<feature type="region of interest" description="Disordered" evidence="1">
    <location>
        <begin position="113"/>
        <end position="201"/>
    </location>
</feature>
<proteinExistence type="predicted"/>
<feature type="compositionally biased region" description="Low complexity" evidence="1">
    <location>
        <begin position="150"/>
        <end position="168"/>
    </location>
</feature>
<feature type="compositionally biased region" description="Acidic residues" evidence="1">
    <location>
        <begin position="179"/>
        <end position="201"/>
    </location>
</feature>
<protein>
    <submittedName>
        <fullName evidence="3">Uncharacterized protein</fullName>
    </submittedName>
</protein>
<feature type="compositionally biased region" description="Basic and acidic residues" evidence="1">
    <location>
        <begin position="117"/>
        <end position="135"/>
    </location>
</feature>
<evidence type="ECO:0000256" key="2">
    <source>
        <dbReference type="SAM" id="SignalP"/>
    </source>
</evidence>
<evidence type="ECO:0000313" key="3">
    <source>
        <dbReference type="EMBL" id="GAA5807998.1"/>
    </source>
</evidence>
<feature type="compositionally biased region" description="Basic and acidic residues" evidence="1">
    <location>
        <begin position="169"/>
        <end position="178"/>
    </location>
</feature>
<feature type="signal peptide" evidence="2">
    <location>
        <begin position="1"/>
        <end position="21"/>
    </location>
</feature>
<evidence type="ECO:0000313" key="4">
    <source>
        <dbReference type="Proteomes" id="UP001473302"/>
    </source>
</evidence>
<reference evidence="3 4" key="1">
    <citation type="submission" date="2024-04" db="EMBL/GenBank/DDBJ databases">
        <title>genome sequences of Mucor flavus KT1a and Helicostylum pulchrum KT1b strains isolated from the surface of a dry-aged beef.</title>
        <authorList>
            <person name="Toyotome T."/>
            <person name="Hosono M."/>
            <person name="Torimaru M."/>
            <person name="Fukuda K."/>
            <person name="Mikami N."/>
        </authorList>
    </citation>
    <scope>NUCLEOTIDE SEQUENCE [LARGE SCALE GENOMIC DNA]</scope>
    <source>
        <strain evidence="3 4">KT1a</strain>
    </source>
</reference>
<evidence type="ECO:0000256" key="1">
    <source>
        <dbReference type="SAM" id="MobiDB-lite"/>
    </source>
</evidence>
<name>A0ABP9YMA3_9FUNG</name>
<dbReference type="EMBL" id="BAABUK010000003">
    <property type="protein sequence ID" value="GAA5807998.1"/>
    <property type="molecule type" value="Genomic_DNA"/>
</dbReference>
<sequence length="201" mass="20291">MQIKLYTIAAIAACLATLTQASPIARRDAAPAGPVGPSATDLKIQQIKSNPTVQVAFDYLIRTILEVAEKSYAAPGIHNTIVPGATTVGGATDHAASPNIVASPNISAAPNAAPKVDAAKADTPKADAAKVDAPKADSTNFGGQPIVGYTAPGGAAAPTANSKAPAAEPKGEDAKKEEEASDVEEAEASDVEEVEVEVEEP</sequence>
<keyword evidence="2" id="KW-0732">Signal</keyword>
<keyword evidence="4" id="KW-1185">Reference proteome</keyword>
<comment type="caution">
    <text evidence="3">The sequence shown here is derived from an EMBL/GenBank/DDBJ whole genome shotgun (WGS) entry which is preliminary data.</text>
</comment>
<accession>A0ABP9YMA3</accession>
<organism evidence="3 4">
    <name type="scientific">Mucor flavus</name>
    <dbReference type="NCBI Taxonomy" id="439312"/>
    <lineage>
        <taxon>Eukaryota</taxon>
        <taxon>Fungi</taxon>
        <taxon>Fungi incertae sedis</taxon>
        <taxon>Mucoromycota</taxon>
        <taxon>Mucoromycotina</taxon>
        <taxon>Mucoromycetes</taxon>
        <taxon>Mucorales</taxon>
        <taxon>Mucorineae</taxon>
        <taxon>Mucoraceae</taxon>
        <taxon>Mucor</taxon>
    </lineage>
</organism>